<reference evidence="1 2" key="1">
    <citation type="journal article" date="2023" name="Microbiol. Resour. Announc.">
        <title>Complete Genome Sequence of Mycobacterium wuenschmanii, a novel Nontuberculous Mycobacterium Isolated from a captive population of Amazon Milk Frogs.</title>
        <authorList>
            <person name="Hicks J."/>
            <person name="Zeineldin M."/>
            <person name="Ward H."/>
            <person name="Wuenschmann A."/>
            <person name="Camp P."/>
            <person name="Farrell D."/>
            <person name="Lehman K."/>
            <person name="Thacker T."/>
            <person name="Cuthbert E."/>
        </authorList>
    </citation>
    <scope>NUCLEOTIDE SEQUENCE [LARGE SCALE GENOMIC DNA]</scope>
    <source>
        <strain evidence="1 2">Wuenschmanii</strain>
    </source>
</reference>
<dbReference type="SUPFAM" id="SSF54593">
    <property type="entry name" value="Glyoxalase/Bleomycin resistance protein/Dihydroxybiphenyl dioxygenase"/>
    <property type="match status" value="1"/>
</dbReference>
<organism evidence="1 2">
    <name type="scientific">Candidatus Mycobacterium wuenschmannii</name>
    <dbReference type="NCBI Taxonomy" id="3027808"/>
    <lineage>
        <taxon>Bacteria</taxon>
        <taxon>Bacillati</taxon>
        <taxon>Actinomycetota</taxon>
        <taxon>Actinomycetes</taxon>
        <taxon>Mycobacteriales</taxon>
        <taxon>Mycobacteriaceae</taxon>
        <taxon>Mycobacterium</taxon>
    </lineage>
</organism>
<evidence type="ECO:0000313" key="1">
    <source>
        <dbReference type="EMBL" id="WIM86832.1"/>
    </source>
</evidence>
<keyword evidence="2" id="KW-1185">Reference proteome</keyword>
<sequence length="140" mass="15119">MSEQRETQLHHVVFAVAPDRQATVAQMFTELGFTFENTELAELGLHIYLDWDGGLELISAIPGATAEVAASVDDFVQRNGDGVYTVVLRIPNASAAEAVTDRYGAKTRFRQSFSGDGSHLAEVDQSVLGLPLTLLATNIP</sequence>
<dbReference type="RefSeq" id="WP_285186349.1">
    <property type="nucleotide sequence ID" value="NZ_CP126981.1"/>
</dbReference>
<dbReference type="EMBL" id="CP126981">
    <property type="protein sequence ID" value="WIM86832.1"/>
    <property type="molecule type" value="Genomic_DNA"/>
</dbReference>
<protein>
    <submittedName>
        <fullName evidence="1">VOC family protein</fullName>
    </submittedName>
</protein>
<proteinExistence type="predicted"/>
<dbReference type="Gene3D" id="3.10.180.10">
    <property type="entry name" value="2,3-Dihydroxybiphenyl 1,2-Dioxygenase, domain 1"/>
    <property type="match status" value="1"/>
</dbReference>
<name>A0ABY8VVY9_9MYCO</name>
<evidence type="ECO:0000313" key="2">
    <source>
        <dbReference type="Proteomes" id="UP001236585"/>
    </source>
</evidence>
<gene>
    <name evidence="1" type="ORF">PT015_18370</name>
</gene>
<accession>A0ABY8VVY9</accession>
<dbReference type="InterPro" id="IPR029068">
    <property type="entry name" value="Glyas_Bleomycin-R_OHBP_Dase"/>
</dbReference>
<dbReference type="Proteomes" id="UP001236585">
    <property type="component" value="Chromosome"/>
</dbReference>